<gene>
    <name evidence="6" type="ORF">FB554_2546</name>
</gene>
<dbReference type="AlphaFoldDB" id="A0A542XEX4"/>
<dbReference type="InterPro" id="IPR014015">
    <property type="entry name" value="Helicase_SF3_DNA-vir"/>
</dbReference>
<keyword evidence="1" id="KW-0547">Nucleotide-binding</keyword>
<dbReference type="SMART" id="SM00885">
    <property type="entry name" value="D5_N"/>
    <property type="match status" value="1"/>
</dbReference>
<evidence type="ECO:0000259" key="5">
    <source>
        <dbReference type="PROSITE" id="PS51206"/>
    </source>
</evidence>
<dbReference type="InterPro" id="IPR027417">
    <property type="entry name" value="P-loop_NTPase"/>
</dbReference>
<keyword evidence="2" id="KW-0378">Hydrolase</keyword>
<dbReference type="GO" id="GO:0016787">
    <property type="term" value="F:hydrolase activity"/>
    <property type="evidence" value="ECO:0007669"/>
    <property type="project" value="UniProtKB-KW"/>
</dbReference>
<dbReference type="PANTHER" id="PTHR35372:SF2">
    <property type="entry name" value="SF3 HELICASE DOMAIN-CONTAINING PROTEIN"/>
    <property type="match status" value="1"/>
</dbReference>
<sequence length="469" mass="50837">MSALESVSADEFDEYGRRVSGSGEQHSGQVRLAYRLARSHVDRLLFVRGIGWHHYDGTRWAEDDRGHAERAVLNVLSDALAESVTDKVLRADVAKCESDSGIQGVLGVASRLVEFAATVADLDADPALLNCANGTLDLRTMELRAHDPADRITKVTKAAYDPAADPRVWAEFLASVLPDEPERGYLQRVVGQALHGRVTEHLLPVLIGSGANGKSTLYGAVLAALGDYGTVIDPALLMSHDRGRGSGGPELMQLLGARLVVGSETEEGRKLDEPTMKRLTGGDRLTARRLYRDPVVWTPSHSLVYVTNSLPVVRGNDPAVWRRVRVVPFEVVVPPEQRDVDLPERLLLHADAVLAWAVAGYADWRAGGMQEPPTVLRATDAYQAESDAVRRFVAEGCHVAVTAAATTRELYAAWQRWAVADGAEALTEKAFGKELDRLGHPARRTKRGATRSGLMPLSDGLDGAGGDAW</sequence>
<dbReference type="PANTHER" id="PTHR35372">
    <property type="entry name" value="ATP BINDING PROTEIN-RELATED"/>
    <property type="match status" value="1"/>
</dbReference>
<keyword evidence="6" id="KW-0347">Helicase</keyword>
<dbReference type="GO" id="GO:0004386">
    <property type="term" value="F:helicase activity"/>
    <property type="evidence" value="ECO:0007669"/>
    <property type="project" value="UniProtKB-KW"/>
</dbReference>
<dbReference type="InterPro" id="IPR014818">
    <property type="entry name" value="Phage/plasmid_primase_P4_C"/>
</dbReference>
<dbReference type="InterPro" id="IPR051620">
    <property type="entry name" value="ORF904-like_C"/>
</dbReference>
<feature type="domain" description="SF3 helicase" evidence="5">
    <location>
        <begin position="181"/>
        <end position="342"/>
    </location>
</feature>
<evidence type="ECO:0000256" key="2">
    <source>
        <dbReference type="ARBA" id="ARBA00022801"/>
    </source>
</evidence>
<dbReference type="SUPFAM" id="SSF52540">
    <property type="entry name" value="P-loop containing nucleoside triphosphate hydrolases"/>
    <property type="match status" value="1"/>
</dbReference>
<dbReference type="PROSITE" id="PS51206">
    <property type="entry name" value="SF3_HELICASE_1"/>
    <property type="match status" value="1"/>
</dbReference>
<protein>
    <submittedName>
        <fullName evidence="6">Putative DNA primase/helicase</fullName>
    </submittedName>
</protein>
<dbReference type="Pfam" id="PF08706">
    <property type="entry name" value="D5_N"/>
    <property type="match status" value="1"/>
</dbReference>
<comment type="caution">
    <text evidence="6">The sequence shown here is derived from an EMBL/GenBank/DDBJ whole genome shotgun (WGS) entry which is preliminary data.</text>
</comment>
<keyword evidence="7" id="KW-1185">Reference proteome</keyword>
<keyword evidence="3" id="KW-0067">ATP-binding</keyword>
<name>A0A542XEX4_9MICO</name>
<feature type="region of interest" description="Disordered" evidence="4">
    <location>
        <begin position="441"/>
        <end position="469"/>
    </location>
</feature>
<accession>A0A542XEX4</accession>
<dbReference type="Pfam" id="PF19263">
    <property type="entry name" value="DUF5906"/>
    <property type="match status" value="1"/>
</dbReference>
<organism evidence="6 7">
    <name type="scientific">Barrientosiimonas humi</name>
    <dbReference type="NCBI Taxonomy" id="999931"/>
    <lineage>
        <taxon>Bacteria</taxon>
        <taxon>Bacillati</taxon>
        <taxon>Actinomycetota</taxon>
        <taxon>Actinomycetes</taxon>
        <taxon>Micrococcales</taxon>
        <taxon>Dermacoccaceae</taxon>
        <taxon>Barrientosiimonas</taxon>
    </lineage>
</organism>
<evidence type="ECO:0000313" key="7">
    <source>
        <dbReference type="Proteomes" id="UP000318336"/>
    </source>
</evidence>
<evidence type="ECO:0000313" key="6">
    <source>
        <dbReference type="EMBL" id="TQL34377.1"/>
    </source>
</evidence>
<dbReference type="InterPro" id="IPR006500">
    <property type="entry name" value="Helicase_put_C_phage/plasmid"/>
</dbReference>
<evidence type="ECO:0000256" key="1">
    <source>
        <dbReference type="ARBA" id="ARBA00022741"/>
    </source>
</evidence>
<evidence type="ECO:0000256" key="4">
    <source>
        <dbReference type="SAM" id="MobiDB-lite"/>
    </source>
</evidence>
<evidence type="ECO:0000256" key="3">
    <source>
        <dbReference type="ARBA" id="ARBA00022840"/>
    </source>
</evidence>
<dbReference type="OrthoDB" id="9763644at2"/>
<dbReference type="RefSeq" id="WP_142006610.1">
    <property type="nucleotide sequence ID" value="NZ_CAJTBP010000001.1"/>
</dbReference>
<dbReference type="NCBIfam" id="TIGR01613">
    <property type="entry name" value="primase_Cterm"/>
    <property type="match status" value="1"/>
</dbReference>
<dbReference type="GO" id="GO:0005524">
    <property type="term" value="F:ATP binding"/>
    <property type="evidence" value="ECO:0007669"/>
    <property type="project" value="UniProtKB-KW"/>
</dbReference>
<dbReference type="Proteomes" id="UP000318336">
    <property type="component" value="Unassembled WGS sequence"/>
</dbReference>
<dbReference type="Gene3D" id="3.40.50.300">
    <property type="entry name" value="P-loop containing nucleotide triphosphate hydrolases"/>
    <property type="match status" value="1"/>
</dbReference>
<dbReference type="EMBL" id="VFOK01000001">
    <property type="protein sequence ID" value="TQL34377.1"/>
    <property type="molecule type" value="Genomic_DNA"/>
</dbReference>
<reference evidence="6 7" key="1">
    <citation type="submission" date="2019-06" db="EMBL/GenBank/DDBJ databases">
        <title>Sequencing the genomes of 1000 actinobacteria strains.</title>
        <authorList>
            <person name="Klenk H.-P."/>
        </authorList>
    </citation>
    <scope>NUCLEOTIDE SEQUENCE [LARGE SCALE GENOMIC DNA]</scope>
    <source>
        <strain evidence="6 7">DSM 24617</strain>
    </source>
</reference>
<dbReference type="InterPro" id="IPR045455">
    <property type="entry name" value="NrS-1_pol-like_helicase"/>
</dbReference>
<proteinExistence type="predicted"/>